<protein>
    <submittedName>
        <fullName evidence="1">Uncharacterized protein</fullName>
    </submittedName>
</protein>
<name>A0A255YAM3_9SPHN</name>
<comment type="caution">
    <text evidence="1">The sequence shown here is derived from an EMBL/GenBank/DDBJ whole genome shotgun (WGS) entry which is preliminary data.</text>
</comment>
<evidence type="ECO:0000313" key="1">
    <source>
        <dbReference type="EMBL" id="OYQ25744.1"/>
    </source>
</evidence>
<reference evidence="1 2" key="1">
    <citation type="submission" date="2017-07" db="EMBL/GenBank/DDBJ databases">
        <title>Sandarakinorhabdus cyanobacteriorum sp. nov., a novel bacterium isolated from cyanobacterial aggregates in a eutrophic lake.</title>
        <authorList>
            <person name="Cai H."/>
        </authorList>
    </citation>
    <scope>NUCLEOTIDE SEQUENCE [LARGE SCALE GENOMIC DNA]</scope>
    <source>
        <strain evidence="1 2">TH057</strain>
    </source>
</reference>
<gene>
    <name evidence="1" type="ORF">CHU93_13560</name>
</gene>
<keyword evidence="2" id="KW-1185">Reference proteome</keyword>
<dbReference type="Proteomes" id="UP000216991">
    <property type="component" value="Unassembled WGS sequence"/>
</dbReference>
<evidence type="ECO:0000313" key="2">
    <source>
        <dbReference type="Proteomes" id="UP000216991"/>
    </source>
</evidence>
<sequence>MCISARVQRYRIFILDQFGRINSGHQLLCRSDAEAARLAREMAGNATAEVWRDNRLVTKPFPA</sequence>
<dbReference type="EMBL" id="NOXT01000121">
    <property type="protein sequence ID" value="OYQ25744.1"/>
    <property type="molecule type" value="Genomic_DNA"/>
</dbReference>
<organism evidence="1 2">
    <name type="scientific">Sandarakinorhabdus cyanobacteriorum</name>
    <dbReference type="NCBI Taxonomy" id="1981098"/>
    <lineage>
        <taxon>Bacteria</taxon>
        <taxon>Pseudomonadati</taxon>
        <taxon>Pseudomonadota</taxon>
        <taxon>Alphaproteobacteria</taxon>
        <taxon>Sphingomonadales</taxon>
        <taxon>Sphingosinicellaceae</taxon>
        <taxon>Sandarakinorhabdus</taxon>
    </lineage>
</organism>
<proteinExistence type="predicted"/>
<dbReference type="AlphaFoldDB" id="A0A255YAM3"/>
<dbReference type="RefSeq" id="WP_094474693.1">
    <property type="nucleotide sequence ID" value="NZ_NOXT01000121.1"/>
</dbReference>
<accession>A0A255YAM3</accession>